<evidence type="ECO:0000256" key="3">
    <source>
        <dbReference type="ARBA" id="ARBA00022679"/>
    </source>
</evidence>
<dbReference type="FunFam" id="3.40.30.10:FF:000543">
    <property type="entry name" value="Hematopoietic prostaglandin D synthase"/>
    <property type="match status" value="1"/>
</dbReference>
<comment type="catalytic activity">
    <reaction evidence="5">
        <text>RX + glutathione = an S-substituted glutathione + a halide anion + H(+)</text>
        <dbReference type="Rhea" id="RHEA:16437"/>
        <dbReference type="ChEBI" id="CHEBI:15378"/>
        <dbReference type="ChEBI" id="CHEBI:16042"/>
        <dbReference type="ChEBI" id="CHEBI:17792"/>
        <dbReference type="ChEBI" id="CHEBI:57925"/>
        <dbReference type="ChEBI" id="CHEBI:90779"/>
        <dbReference type="EC" id="2.5.1.18"/>
    </reaction>
</comment>
<dbReference type="CDD" id="cd03039">
    <property type="entry name" value="GST_N_Sigma_like"/>
    <property type="match status" value="1"/>
</dbReference>
<dbReference type="PROSITE" id="PS50404">
    <property type="entry name" value="GST_NTER"/>
    <property type="match status" value="1"/>
</dbReference>
<evidence type="ECO:0000256" key="5">
    <source>
        <dbReference type="ARBA" id="ARBA00047960"/>
    </source>
</evidence>
<dbReference type="InterPro" id="IPR004045">
    <property type="entry name" value="Glutathione_S-Trfase_N"/>
</dbReference>
<dbReference type="GO" id="GO:0005737">
    <property type="term" value="C:cytoplasm"/>
    <property type="evidence" value="ECO:0007669"/>
    <property type="project" value="UniProtKB-ARBA"/>
</dbReference>
<dbReference type="Pfam" id="PF14497">
    <property type="entry name" value="GST_C_3"/>
    <property type="match status" value="1"/>
</dbReference>
<evidence type="ECO:0000256" key="6">
    <source>
        <dbReference type="ARBA" id="ARBA00078118"/>
    </source>
</evidence>
<dbReference type="PROSITE" id="PS50405">
    <property type="entry name" value="GST_CTER"/>
    <property type="match status" value="1"/>
</dbReference>
<comment type="function">
    <text evidence="1">Conjugation of reduced glutathione to a wide number of exogenous and endogenous hydrophobic electrophiles.</text>
</comment>
<dbReference type="SUPFAM" id="SSF52833">
    <property type="entry name" value="Thioredoxin-like"/>
    <property type="match status" value="1"/>
</dbReference>
<dbReference type="EnsemblMetazoa" id="PPA42414.1">
    <property type="protein sequence ID" value="PPA42414.1"/>
    <property type="gene ID" value="WBGene00280783"/>
</dbReference>
<keyword evidence="3" id="KW-0808">Transferase</keyword>
<dbReference type="PANTHER" id="PTHR11571">
    <property type="entry name" value="GLUTATHIONE S-TRANSFERASE"/>
    <property type="match status" value="1"/>
</dbReference>
<dbReference type="CDD" id="cd03192">
    <property type="entry name" value="GST_C_Sigma_like"/>
    <property type="match status" value="1"/>
</dbReference>
<dbReference type="GO" id="GO:0006749">
    <property type="term" value="P:glutathione metabolic process"/>
    <property type="evidence" value="ECO:0000318"/>
    <property type="project" value="GO_Central"/>
</dbReference>
<dbReference type="Proteomes" id="UP000005239">
    <property type="component" value="Unassembled WGS sequence"/>
</dbReference>
<evidence type="ECO:0000313" key="8">
    <source>
        <dbReference type="Proteomes" id="UP000005239"/>
    </source>
</evidence>
<dbReference type="Pfam" id="PF02798">
    <property type="entry name" value="GST_N"/>
    <property type="match status" value="1"/>
</dbReference>
<dbReference type="InterPro" id="IPR040079">
    <property type="entry name" value="Glutathione_S-Trfase"/>
</dbReference>
<accession>A0A8R1UX10</accession>
<evidence type="ECO:0000256" key="2">
    <source>
        <dbReference type="ARBA" id="ARBA00012452"/>
    </source>
</evidence>
<dbReference type="FunFam" id="1.20.1050.10:FF:000031">
    <property type="entry name" value="Glutathione S-Transferase"/>
    <property type="match status" value="1"/>
</dbReference>
<reference evidence="8" key="1">
    <citation type="journal article" date="2008" name="Nat. Genet.">
        <title>The Pristionchus pacificus genome provides a unique perspective on nematode lifestyle and parasitism.</title>
        <authorList>
            <person name="Dieterich C."/>
            <person name="Clifton S.W."/>
            <person name="Schuster L.N."/>
            <person name="Chinwalla A."/>
            <person name="Delehaunty K."/>
            <person name="Dinkelacker I."/>
            <person name="Fulton L."/>
            <person name="Fulton R."/>
            <person name="Godfrey J."/>
            <person name="Minx P."/>
            <person name="Mitreva M."/>
            <person name="Roeseler W."/>
            <person name="Tian H."/>
            <person name="Witte H."/>
            <person name="Yang S.P."/>
            <person name="Wilson R.K."/>
            <person name="Sommer R.J."/>
        </authorList>
    </citation>
    <scope>NUCLEOTIDE SEQUENCE [LARGE SCALE GENOMIC DNA]</scope>
    <source>
        <strain evidence="8">PS312</strain>
    </source>
</reference>
<evidence type="ECO:0000256" key="4">
    <source>
        <dbReference type="ARBA" id="ARBA00038317"/>
    </source>
</evidence>
<dbReference type="OrthoDB" id="414243at2759"/>
<dbReference type="InterPro" id="IPR010987">
    <property type="entry name" value="Glutathione-S-Trfase_C-like"/>
</dbReference>
<keyword evidence="8" id="KW-1185">Reference proteome</keyword>
<dbReference type="SFLD" id="SFLDS00019">
    <property type="entry name" value="Glutathione_Transferase_(cytos"/>
    <property type="match status" value="1"/>
</dbReference>
<reference evidence="7" key="2">
    <citation type="submission" date="2022-06" db="UniProtKB">
        <authorList>
            <consortium name="EnsemblMetazoa"/>
        </authorList>
    </citation>
    <scope>IDENTIFICATION</scope>
    <source>
        <strain evidence="7">PS312</strain>
    </source>
</reference>
<gene>
    <name evidence="7" type="primary">WBGene00280783</name>
</gene>
<name>A0A2A6D2V3_PRIPA</name>
<organism evidence="7 8">
    <name type="scientific">Pristionchus pacificus</name>
    <name type="common">Parasitic nematode worm</name>
    <dbReference type="NCBI Taxonomy" id="54126"/>
    <lineage>
        <taxon>Eukaryota</taxon>
        <taxon>Metazoa</taxon>
        <taxon>Ecdysozoa</taxon>
        <taxon>Nematoda</taxon>
        <taxon>Chromadorea</taxon>
        <taxon>Rhabditida</taxon>
        <taxon>Rhabditina</taxon>
        <taxon>Diplogasteromorpha</taxon>
        <taxon>Diplogasteroidea</taxon>
        <taxon>Neodiplogasteridae</taxon>
        <taxon>Pristionchus</taxon>
    </lineage>
</organism>
<dbReference type="GO" id="GO:0004364">
    <property type="term" value="F:glutathione transferase activity"/>
    <property type="evidence" value="ECO:0000318"/>
    <property type="project" value="GO_Central"/>
</dbReference>
<proteinExistence type="inferred from homology"/>
<dbReference type="InterPro" id="IPR036282">
    <property type="entry name" value="Glutathione-S-Trfase_C_sf"/>
</dbReference>
<dbReference type="EC" id="2.5.1.18" evidence="2"/>
<dbReference type="InterPro" id="IPR036249">
    <property type="entry name" value="Thioredoxin-like_sf"/>
</dbReference>
<dbReference type="Gene3D" id="3.40.30.10">
    <property type="entry name" value="Glutaredoxin"/>
    <property type="match status" value="1"/>
</dbReference>
<sequence>MSLYKLTYFDMRGRAEVARQILHLAGVPFEDVRLSEEKWAGLKNKTPYGQLPILEFRGKVLAQSNAINRYLANEFGFVGKSAFDKAYIDSLADQFKDYLNKVEPALWVLLEYEKGDSAKVVKEIAIPERDKLFPILEKIAKAKSKNGGYFVGDSLTWVDLLIADTLTTLLGCMPGHLDGFPTVLNTVNNINAIPELKKWIKKRADSTY</sequence>
<dbReference type="SUPFAM" id="SSF47616">
    <property type="entry name" value="GST C-terminal domain-like"/>
    <property type="match status" value="1"/>
</dbReference>
<evidence type="ECO:0000313" key="7">
    <source>
        <dbReference type="EnsemblMetazoa" id="PPA42414.1"/>
    </source>
</evidence>
<protein>
    <recommendedName>
        <fullName evidence="2">glutathione transferase</fullName>
        <ecNumber evidence="2">2.5.1.18</ecNumber>
    </recommendedName>
    <alternativeName>
        <fullName evidence="6">GST class-sigma</fullName>
    </alternativeName>
</protein>
<comment type="similarity">
    <text evidence="4">Belongs to the GST superfamily. Sigma family.</text>
</comment>
<accession>A0A2A6D2V3</accession>
<dbReference type="InterPro" id="IPR004046">
    <property type="entry name" value="GST_C"/>
</dbReference>
<dbReference type="InterPro" id="IPR050213">
    <property type="entry name" value="GST_superfamily"/>
</dbReference>
<dbReference type="PANTHER" id="PTHR11571:SF224">
    <property type="entry name" value="HEMATOPOIETIC PROSTAGLANDIN D SYNTHASE"/>
    <property type="match status" value="1"/>
</dbReference>
<dbReference type="SFLD" id="SFLDG00363">
    <property type="entry name" value="AMPS_(cytGST):_Alpha-__Mu-__Pi"/>
    <property type="match status" value="1"/>
</dbReference>
<dbReference type="SFLD" id="SFLDG01205">
    <property type="entry name" value="AMPS.1"/>
    <property type="match status" value="1"/>
</dbReference>
<evidence type="ECO:0000256" key="1">
    <source>
        <dbReference type="ARBA" id="ARBA00003701"/>
    </source>
</evidence>
<dbReference type="AlphaFoldDB" id="A0A2A6D2V3"/>
<dbReference type="Gene3D" id="1.20.1050.10">
    <property type="match status" value="1"/>
</dbReference>